<dbReference type="Pfam" id="PF02597">
    <property type="entry name" value="ThiS"/>
    <property type="match status" value="1"/>
</dbReference>
<proteinExistence type="predicted"/>
<dbReference type="CDD" id="cd00565">
    <property type="entry name" value="Ubl_ThiS"/>
    <property type="match status" value="1"/>
</dbReference>
<dbReference type="NCBIfam" id="TIGR01683">
    <property type="entry name" value="thiS"/>
    <property type="match status" value="1"/>
</dbReference>
<accession>A0A4D6WS40</accession>
<dbReference type="InterPro" id="IPR003749">
    <property type="entry name" value="ThiS/MoaD-like"/>
</dbReference>
<geneLocation type="plastid" evidence="1"/>
<dbReference type="AlphaFoldDB" id="A0A4D6WS40"/>
<name>A0A4D6WS40_9FLOR</name>
<dbReference type="InterPro" id="IPR012675">
    <property type="entry name" value="Beta-grasp_dom_sf"/>
</dbReference>
<dbReference type="EMBL" id="MK814652">
    <property type="protein sequence ID" value="QCI06449.1"/>
    <property type="molecule type" value="Genomic_DNA"/>
</dbReference>
<dbReference type="InterPro" id="IPR010035">
    <property type="entry name" value="Thi_S"/>
</dbReference>
<keyword evidence="1" id="KW-0934">Plastid</keyword>
<dbReference type="PANTHER" id="PTHR34472">
    <property type="entry name" value="SULFUR CARRIER PROTEIN THIS"/>
    <property type="match status" value="1"/>
</dbReference>
<dbReference type="Gene3D" id="3.10.20.30">
    <property type="match status" value="1"/>
</dbReference>
<organism evidence="1">
    <name type="scientific">Dictyurus purpurascens</name>
    <dbReference type="NCBI Taxonomy" id="189649"/>
    <lineage>
        <taxon>Eukaryota</taxon>
        <taxon>Rhodophyta</taxon>
        <taxon>Florideophyceae</taxon>
        <taxon>Rhodymeniophycidae</taxon>
        <taxon>Ceramiales</taxon>
        <taxon>Dasyaceae</taxon>
        <taxon>Dictyurus</taxon>
    </lineage>
</organism>
<dbReference type="PANTHER" id="PTHR34472:SF1">
    <property type="entry name" value="SULFUR CARRIER PROTEIN THIS"/>
    <property type="match status" value="1"/>
</dbReference>
<evidence type="ECO:0000313" key="1">
    <source>
        <dbReference type="EMBL" id="QCI06449.1"/>
    </source>
</evidence>
<sequence>MLSLKQEDYLTVFVNGQPFNCLNSMSIKDLLLYLNFDLNLIIVEYNHEIINSSCFDSFNLRMNDCIEVITIVGGG</sequence>
<gene>
    <name evidence="1" type="primary">thiS</name>
</gene>
<reference evidence="1" key="2">
    <citation type="submission" date="2019-04" db="EMBL/GenBank/DDBJ databases">
        <authorList>
            <person name="Pasella M."/>
        </authorList>
    </citation>
    <scope>NUCLEOTIDE SEQUENCE</scope>
    <source>
        <strain evidence="1">TZ0704</strain>
    </source>
</reference>
<dbReference type="SUPFAM" id="SSF54285">
    <property type="entry name" value="MoaD/ThiS"/>
    <property type="match status" value="1"/>
</dbReference>
<dbReference type="InterPro" id="IPR016155">
    <property type="entry name" value="Mopterin_synth/thiamin_S_b"/>
</dbReference>
<protein>
    <submittedName>
        <fullName evidence="1">Thiamin biosynthesis protein S</fullName>
    </submittedName>
</protein>
<reference evidence="1" key="1">
    <citation type="journal article" date="2019" name="Mol. Phylogenet. Evol.">
        <title>Morphological evolution and classification of the red algal order Ceramiales inferred using plastid phylogenomics.</title>
        <authorList>
            <person name="Diaz-Tapia P."/>
            <person name="Pasella M.M."/>
            <person name="Verbruggen H."/>
            <person name="Maggs C.A."/>
        </authorList>
    </citation>
    <scope>NUCLEOTIDE SEQUENCE</scope>
    <source>
        <strain evidence="1">TZ0704</strain>
    </source>
</reference>